<gene>
    <name evidence="2" type="ORF">GFB49_10010</name>
</gene>
<name>A0A843YG36_9RHOB</name>
<evidence type="ECO:0000256" key="1">
    <source>
        <dbReference type="SAM" id="SignalP"/>
    </source>
</evidence>
<organism evidence="2 3">
    <name type="scientific">Tritonibacter litoralis</name>
    <dbReference type="NCBI Taxonomy" id="2662264"/>
    <lineage>
        <taxon>Bacteria</taxon>
        <taxon>Pseudomonadati</taxon>
        <taxon>Pseudomonadota</taxon>
        <taxon>Alphaproteobacteria</taxon>
        <taxon>Rhodobacterales</taxon>
        <taxon>Paracoccaceae</taxon>
        <taxon>Tritonibacter</taxon>
    </lineage>
</organism>
<evidence type="ECO:0008006" key="4">
    <source>
        <dbReference type="Google" id="ProtNLM"/>
    </source>
</evidence>
<evidence type="ECO:0000313" key="2">
    <source>
        <dbReference type="EMBL" id="MQQ08788.1"/>
    </source>
</evidence>
<dbReference type="PROSITE" id="PS51257">
    <property type="entry name" value="PROKAR_LIPOPROTEIN"/>
    <property type="match status" value="1"/>
</dbReference>
<feature type="signal peptide" evidence="1">
    <location>
        <begin position="1"/>
        <end position="17"/>
    </location>
</feature>
<reference evidence="2 3" key="1">
    <citation type="submission" date="2019-10" db="EMBL/GenBank/DDBJ databases">
        <title>Epibacterium sp. nov., isolated from seawater.</title>
        <authorList>
            <person name="Zhang X."/>
            <person name="Li N."/>
        </authorList>
    </citation>
    <scope>NUCLEOTIDE SEQUENCE [LARGE SCALE GENOMIC DNA]</scope>
    <source>
        <strain evidence="2 3">SM1979</strain>
    </source>
</reference>
<evidence type="ECO:0000313" key="3">
    <source>
        <dbReference type="Proteomes" id="UP000444174"/>
    </source>
</evidence>
<dbReference type="AlphaFoldDB" id="A0A843YG36"/>
<dbReference type="EMBL" id="WIBF01000005">
    <property type="protein sequence ID" value="MQQ08788.1"/>
    <property type="molecule type" value="Genomic_DNA"/>
</dbReference>
<keyword evidence="1" id="KW-0732">Signal</keyword>
<keyword evidence="3" id="KW-1185">Reference proteome</keyword>
<dbReference type="Proteomes" id="UP000444174">
    <property type="component" value="Unassembled WGS sequence"/>
</dbReference>
<sequence length="168" mass="17807">MQMLKPLLLVAALVGLAACQTTTSVPVQNDNTPLEAVQPISAERAVALFKATCGASLPNFANLKSKLVQNGFTHKEPTGTVFNIREDASVKLLNGPGAGRSCSFVYASQQSRDVAFAAYEKTFGPIAQTPLGQTAGYQSGGKTTLVLLTDPTRSNGLNYFKLSLLSQR</sequence>
<proteinExistence type="predicted"/>
<comment type="caution">
    <text evidence="2">The sequence shown here is derived from an EMBL/GenBank/DDBJ whole genome shotgun (WGS) entry which is preliminary data.</text>
</comment>
<dbReference type="RefSeq" id="WP_153215731.1">
    <property type="nucleotide sequence ID" value="NZ_WIBF01000005.1"/>
</dbReference>
<protein>
    <recommendedName>
        <fullName evidence="4">Lipoprotein</fullName>
    </recommendedName>
</protein>
<feature type="chain" id="PRO_5032954163" description="Lipoprotein" evidence="1">
    <location>
        <begin position="18"/>
        <end position="168"/>
    </location>
</feature>
<accession>A0A843YG36</accession>